<dbReference type="PANTHER" id="PTHR22916">
    <property type="entry name" value="GLYCOSYLTRANSFERASE"/>
    <property type="match status" value="1"/>
</dbReference>
<protein>
    <submittedName>
        <fullName evidence="2">Putative glycosyltransferase</fullName>
        <ecNumber evidence="2">2.4.-.-</ecNumber>
    </submittedName>
</protein>
<name>A0A5J4QV11_9ZZZZ</name>
<dbReference type="EMBL" id="SNRY01002301">
    <property type="protein sequence ID" value="KAA6325747.1"/>
    <property type="molecule type" value="Genomic_DNA"/>
</dbReference>
<dbReference type="Pfam" id="PF00535">
    <property type="entry name" value="Glycos_transf_2"/>
    <property type="match status" value="1"/>
</dbReference>
<accession>A0A5J4QV11</accession>
<comment type="caution">
    <text evidence="2">The sequence shown here is derived from an EMBL/GenBank/DDBJ whole genome shotgun (WGS) entry which is preliminary data.</text>
</comment>
<gene>
    <name evidence="2" type="ORF">EZS27_025077</name>
</gene>
<keyword evidence="2" id="KW-0808">Transferase</keyword>
<organism evidence="2">
    <name type="scientific">termite gut metagenome</name>
    <dbReference type="NCBI Taxonomy" id="433724"/>
    <lineage>
        <taxon>unclassified sequences</taxon>
        <taxon>metagenomes</taxon>
        <taxon>organismal metagenomes</taxon>
    </lineage>
</organism>
<dbReference type="EC" id="2.4.-.-" evidence="2"/>
<proteinExistence type="predicted"/>
<dbReference type="CDD" id="cd06433">
    <property type="entry name" value="GT_2_WfgS_like"/>
    <property type="match status" value="1"/>
</dbReference>
<keyword evidence="2" id="KW-0328">Glycosyltransferase</keyword>
<dbReference type="Gene3D" id="3.90.550.10">
    <property type="entry name" value="Spore Coat Polysaccharide Biosynthesis Protein SpsA, Chain A"/>
    <property type="match status" value="1"/>
</dbReference>
<dbReference type="InterPro" id="IPR029044">
    <property type="entry name" value="Nucleotide-diphossugar_trans"/>
</dbReference>
<dbReference type="PANTHER" id="PTHR22916:SF67">
    <property type="entry name" value="COLANIC ACID BIOSYNTHESIS GLYCOSYL TRANSFERASE WCAE-RELATED"/>
    <property type="match status" value="1"/>
</dbReference>
<evidence type="ECO:0000259" key="1">
    <source>
        <dbReference type="Pfam" id="PF00535"/>
    </source>
</evidence>
<evidence type="ECO:0000313" key="2">
    <source>
        <dbReference type="EMBL" id="KAA6325747.1"/>
    </source>
</evidence>
<reference evidence="2" key="1">
    <citation type="submission" date="2019-03" db="EMBL/GenBank/DDBJ databases">
        <title>Single cell metagenomics reveals metabolic interactions within the superorganism composed of flagellate Streblomastix strix and complex community of Bacteroidetes bacteria on its surface.</title>
        <authorList>
            <person name="Treitli S.C."/>
            <person name="Kolisko M."/>
            <person name="Husnik F."/>
            <person name="Keeling P."/>
            <person name="Hampl V."/>
        </authorList>
    </citation>
    <scope>NUCLEOTIDE SEQUENCE</scope>
    <source>
        <strain evidence="2">STM</strain>
    </source>
</reference>
<sequence>MIFTNTLISIVTVSYNAVTTIEETILSVINQTYQNLEYIIIDGGSTDGTVGIIKKYQDKIAYWVSEPDKGIYDAMNKGIDRATGEWINFMNSGDSFYDRNVVSDLFFEKIDEKIDVLYGDTILCTDKKKHLFKARKLISIEKSLPFCHQSCFINTKIMREKYYDLKYKICADYDFFYKIHKEGKKFHYASMMISVYEMGKGLSKNKYEWYRECIQIARRKNIVRLIIYQWYNLYCLTMKNICSTLIKTT</sequence>
<dbReference type="InterPro" id="IPR001173">
    <property type="entry name" value="Glyco_trans_2-like"/>
</dbReference>
<feature type="domain" description="Glycosyltransferase 2-like" evidence="1">
    <location>
        <begin position="9"/>
        <end position="151"/>
    </location>
</feature>
<dbReference type="SUPFAM" id="SSF53448">
    <property type="entry name" value="Nucleotide-diphospho-sugar transferases"/>
    <property type="match status" value="1"/>
</dbReference>
<dbReference type="GO" id="GO:0016757">
    <property type="term" value="F:glycosyltransferase activity"/>
    <property type="evidence" value="ECO:0007669"/>
    <property type="project" value="UniProtKB-KW"/>
</dbReference>
<dbReference type="AlphaFoldDB" id="A0A5J4QV11"/>